<name>A0A9W8UES0_9HYPO</name>
<feature type="region of interest" description="Disordered" evidence="1">
    <location>
        <begin position="61"/>
        <end position="169"/>
    </location>
</feature>
<feature type="domain" description="Apple" evidence="3">
    <location>
        <begin position="187"/>
        <end position="259"/>
    </location>
</feature>
<proteinExistence type="predicted"/>
<organism evidence="4 5">
    <name type="scientific">Fusarium irregulare</name>
    <dbReference type="NCBI Taxonomy" id="2494466"/>
    <lineage>
        <taxon>Eukaryota</taxon>
        <taxon>Fungi</taxon>
        <taxon>Dikarya</taxon>
        <taxon>Ascomycota</taxon>
        <taxon>Pezizomycotina</taxon>
        <taxon>Sordariomycetes</taxon>
        <taxon>Hypocreomycetidae</taxon>
        <taxon>Hypocreales</taxon>
        <taxon>Nectriaceae</taxon>
        <taxon>Fusarium</taxon>
        <taxon>Fusarium incarnatum-equiseti species complex</taxon>
    </lineage>
</organism>
<feature type="compositionally biased region" description="Polar residues" evidence="1">
    <location>
        <begin position="64"/>
        <end position="75"/>
    </location>
</feature>
<gene>
    <name evidence="4" type="ORF">NW766_002411</name>
</gene>
<dbReference type="PROSITE" id="PS50948">
    <property type="entry name" value="PAN"/>
    <property type="match status" value="1"/>
</dbReference>
<dbReference type="InterPro" id="IPR003609">
    <property type="entry name" value="Pan_app"/>
</dbReference>
<dbReference type="OrthoDB" id="5105905at2759"/>
<accession>A0A9W8UES0</accession>
<keyword evidence="5" id="KW-1185">Reference proteome</keyword>
<evidence type="ECO:0000259" key="3">
    <source>
        <dbReference type="PROSITE" id="PS50948"/>
    </source>
</evidence>
<feature type="compositionally biased region" description="Low complexity" evidence="1">
    <location>
        <begin position="106"/>
        <end position="169"/>
    </location>
</feature>
<feature type="compositionally biased region" description="Polar residues" evidence="1">
    <location>
        <begin position="93"/>
        <end position="105"/>
    </location>
</feature>
<comment type="caution">
    <text evidence="4">The sequence shown here is derived from an EMBL/GenBank/DDBJ whole genome shotgun (WGS) entry which is preliminary data.</text>
</comment>
<keyword evidence="2" id="KW-0732">Signal</keyword>
<dbReference type="AlphaFoldDB" id="A0A9W8UES0"/>
<evidence type="ECO:0000256" key="1">
    <source>
        <dbReference type="SAM" id="MobiDB-lite"/>
    </source>
</evidence>
<dbReference type="EMBL" id="JAPDHF010000003">
    <property type="protein sequence ID" value="KAJ4020916.1"/>
    <property type="molecule type" value="Genomic_DNA"/>
</dbReference>
<feature type="signal peptide" evidence="2">
    <location>
        <begin position="1"/>
        <end position="21"/>
    </location>
</feature>
<evidence type="ECO:0000313" key="5">
    <source>
        <dbReference type="Proteomes" id="UP001152130"/>
    </source>
</evidence>
<evidence type="ECO:0000313" key="4">
    <source>
        <dbReference type="EMBL" id="KAJ4020916.1"/>
    </source>
</evidence>
<evidence type="ECO:0000256" key="2">
    <source>
        <dbReference type="SAM" id="SignalP"/>
    </source>
</evidence>
<dbReference type="Proteomes" id="UP001152130">
    <property type="component" value="Unassembled WGS sequence"/>
</dbReference>
<sequence>MLSVNTLITALVAGLAIGAQAGPCRPHPPSSSVVQSQVTTTAYAQSSTETSAAYSDVVRKSETEASISTTAVEVTSSEKAETTPVAPDEEATTTDSPVTESTSIASDSLTTETTIESSQETTSSVPTTTQEPGTTLLTTTSVPSTSSDVEAAPKTTSSEPTTTTSQASTTTSAAAISGCPAKSSLICGLTGQLSTGSDNLIKFLGGLDLEECKTACSNDEDCKAMGITTAGQCELYDDSVSALGFETEDNWFSVYDACCFEEEGQ</sequence>
<protein>
    <recommendedName>
        <fullName evidence="3">Apple domain-containing protein</fullName>
    </recommendedName>
</protein>
<feature type="chain" id="PRO_5040912824" description="Apple domain-containing protein" evidence="2">
    <location>
        <begin position="22"/>
        <end position="265"/>
    </location>
</feature>
<reference evidence="4" key="1">
    <citation type="submission" date="2022-10" db="EMBL/GenBank/DDBJ databases">
        <title>Fusarium specimens isolated from Avocado Roots.</title>
        <authorList>
            <person name="Stajich J."/>
            <person name="Roper C."/>
            <person name="Heimlech-Rivalta G."/>
        </authorList>
    </citation>
    <scope>NUCLEOTIDE SEQUENCE</scope>
    <source>
        <strain evidence="4">CF00143</strain>
    </source>
</reference>